<keyword evidence="3" id="KW-1185">Reference proteome</keyword>
<evidence type="ECO:0000313" key="3">
    <source>
        <dbReference type="Proteomes" id="UP001501509"/>
    </source>
</evidence>
<dbReference type="RefSeq" id="WP_344547445.1">
    <property type="nucleotide sequence ID" value="NZ_BAAATD010000014.1"/>
</dbReference>
<name>A0ABN3QJW1_9ACTN</name>
<comment type="caution">
    <text evidence="2">The sequence shown here is derived from an EMBL/GenBank/DDBJ whole genome shotgun (WGS) entry which is preliminary data.</text>
</comment>
<feature type="chain" id="PRO_5045786376" description="Secreted protein" evidence="1">
    <location>
        <begin position="28"/>
        <end position="163"/>
    </location>
</feature>
<dbReference type="EMBL" id="BAAATD010000014">
    <property type="protein sequence ID" value="GAA2628404.1"/>
    <property type="molecule type" value="Genomic_DNA"/>
</dbReference>
<accession>A0ABN3QJW1</accession>
<evidence type="ECO:0000256" key="1">
    <source>
        <dbReference type="SAM" id="SignalP"/>
    </source>
</evidence>
<evidence type="ECO:0008006" key="4">
    <source>
        <dbReference type="Google" id="ProtNLM"/>
    </source>
</evidence>
<dbReference type="Proteomes" id="UP001501509">
    <property type="component" value="Unassembled WGS sequence"/>
</dbReference>
<feature type="signal peptide" evidence="1">
    <location>
        <begin position="1"/>
        <end position="27"/>
    </location>
</feature>
<evidence type="ECO:0000313" key="2">
    <source>
        <dbReference type="EMBL" id="GAA2628404.1"/>
    </source>
</evidence>
<gene>
    <name evidence="2" type="ORF">GCM10010411_77110</name>
</gene>
<reference evidence="2 3" key="1">
    <citation type="journal article" date="2019" name="Int. J. Syst. Evol. Microbiol.">
        <title>The Global Catalogue of Microorganisms (GCM) 10K type strain sequencing project: providing services to taxonomists for standard genome sequencing and annotation.</title>
        <authorList>
            <consortium name="The Broad Institute Genomics Platform"/>
            <consortium name="The Broad Institute Genome Sequencing Center for Infectious Disease"/>
            <person name="Wu L."/>
            <person name="Ma J."/>
        </authorList>
    </citation>
    <scope>NUCLEOTIDE SEQUENCE [LARGE SCALE GENOMIC DNA]</scope>
    <source>
        <strain evidence="2 3">JCM 6833</strain>
    </source>
</reference>
<organism evidence="2 3">
    <name type="scientific">Actinomadura fulvescens</name>
    <dbReference type="NCBI Taxonomy" id="46160"/>
    <lineage>
        <taxon>Bacteria</taxon>
        <taxon>Bacillati</taxon>
        <taxon>Actinomycetota</taxon>
        <taxon>Actinomycetes</taxon>
        <taxon>Streptosporangiales</taxon>
        <taxon>Thermomonosporaceae</taxon>
        <taxon>Actinomadura</taxon>
    </lineage>
</organism>
<proteinExistence type="predicted"/>
<protein>
    <recommendedName>
        <fullName evidence="4">Secreted protein</fullName>
    </recommendedName>
</protein>
<sequence length="163" mass="18053">MSRTVRKLAMVSVAAAASLAVTPAASADTSAKSAPVNASVSTDQATVQAGAQAWSKWFRLNKVRPMRNVKCRTYASVNSGSKIKYRGYVECTKKTTITVYVSGSAIGMKTKTCYRKTWCDVVRYKNNRKGKQKWCATAPMPMIASEFWPTTDRYRAPKACIRY</sequence>
<keyword evidence="1" id="KW-0732">Signal</keyword>